<dbReference type="EMBL" id="JAVLSJ010000008">
    <property type="protein sequence ID" value="MDR9849751.1"/>
    <property type="molecule type" value="Genomic_DNA"/>
</dbReference>
<proteinExistence type="predicted"/>
<feature type="transmembrane region" description="Helical" evidence="1">
    <location>
        <begin position="20"/>
        <end position="42"/>
    </location>
</feature>
<accession>A0ABU2ENM2</accession>
<keyword evidence="1" id="KW-0812">Transmembrane</keyword>
<name>A0ABU2ENM2_9BURK</name>
<evidence type="ECO:0000256" key="1">
    <source>
        <dbReference type="SAM" id="Phobius"/>
    </source>
</evidence>
<feature type="transmembrane region" description="Helical" evidence="1">
    <location>
        <begin position="347"/>
        <end position="369"/>
    </location>
</feature>
<feature type="transmembrane region" description="Helical" evidence="1">
    <location>
        <begin position="389"/>
        <end position="413"/>
    </location>
</feature>
<feature type="transmembrane region" description="Helical" evidence="1">
    <location>
        <begin position="278"/>
        <end position="302"/>
    </location>
</feature>
<sequence length="828" mass="90860">MNPSLPDRKPGSPGVAQPVLLTIVAFILAAVALWGTLSQGWWQQKIWVSPAVGVSFYNTVGTLLVLCFAGLAAGLPFLLLLGACASLFVALAGLGPFVAVIWYWTCATLIGAWTLSWWKDDSATVWSVRNSGFGFVITGSLIGLMAHFPINTPTLYLLLFSGWALLASWRLGVWRTAGRPSPLRDLLVRRRRSLQESLLLSLVLAGISLVLFVTMLPELGHDALAMHLNLPVRILAARRWDFDVTQYIWSVMPFGANWLTLPPFFLDGQQAAKLMDTSFVLATAWLSFRILAPRIGVVAALAAPALMLTLPLSMLVSGSMFVEPVIGFLFLLCLAELTGTSEKPHGAWLYLGAIAGYLCASKLLGAPLLPILLLAVCLLARQGKFQRPTFLVVAAAVAVFLLVSCQPYVVAYLKTGNPLFPFYNNIFKSPFFTIGSVFKNEQAFANPLYLHPLGPGMFWDASIKSMGYGEFGADGAIGIVFLVLIPLALLTAILTRHWWVLGGLLATTFYCALVFQTQAYLRYVYQMLPWFIVFGAWALARLSKAALTASALVLLLCLVSLARYPVVYWPLMQFSPRLLVDRDAHRAMLERSKPAVIIGDILQQMDSIRSKQILIVGTDPVYSHYPAGTIAFSWHSWPFFSSPERDTNFKKLLRDFDIEVIVHPVGQNESHEADIMSVTTELFRLNGMRVGLVKTDGLFRVERVAGPVLDQPGPKWDLNGNAVVKGGVTATVTHPVYQTIDVKGQRRGLLHVKVSCPEGTQFRSQVNWINSRGEMSSTDIEVHSCHGENTIIDRAVAIPAGTVQGIVFGSSHDERPVTVGEISFKTPS</sequence>
<evidence type="ECO:0000313" key="3">
    <source>
        <dbReference type="Proteomes" id="UP001246576"/>
    </source>
</evidence>
<comment type="caution">
    <text evidence="2">The sequence shown here is derived from an EMBL/GenBank/DDBJ whole genome shotgun (WGS) entry which is preliminary data.</text>
</comment>
<keyword evidence="1" id="KW-0472">Membrane</keyword>
<feature type="transmembrane region" description="Helical" evidence="1">
    <location>
        <begin position="130"/>
        <end position="150"/>
    </location>
</feature>
<feature type="transmembrane region" description="Helical" evidence="1">
    <location>
        <begin position="314"/>
        <end position="335"/>
    </location>
</feature>
<gene>
    <name evidence="2" type="ORF">RI048_16075</name>
</gene>
<dbReference type="RefSeq" id="WP_310840400.1">
    <property type="nucleotide sequence ID" value="NZ_JAVLSJ010000008.1"/>
</dbReference>
<reference evidence="2" key="1">
    <citation type="submission" date="2023-09" db="EMBL/GenBank/DDBJ databases">
        <title>Description of first Herbaspirillum huttiense subsp. nephrolepsisexaltata and Herbaspirillum huttiense subsp. lycopersicon.</title>
        <authorList>
            <person name="Poudel M."/>
            <person name="Sharma A."/>
            <person name="Goss E."/>
            <person name="Tapia J.H."/>
            <person name="Harmon C.M."/>
            <person name="Jones J.B."/>
        </authorList>
    </citation>
    <scope>NUCLEOTIDE SEQUENCE</scope>
    <source>
        <strain evidence="2">SE1</strain>
    </source>
</reference>
<keyword evidence="1" id="KW-1133">Transmembrane helix</keyword>
<keyword evidence="3" id="KW-1185">Reference proteome</keyword>
<feature type="transmembrane region" description="Helical" evidence="1">
    <location>
        <begin position="471"/>
        <end position="492"/>
    </location>
</feature>
<organism evidence="2 3">
    <name type="scientific">Herbaspirillum huttiense subsp. lycopersici</name>
    <dbReference type="NCBI Taxonomy" id="3074428"/>
    <lineage>
        <taxon>Bacteria</taxon>
        <taxon>Pseudomonadati</taxon>
        <taxon>Pseudomonadota</taxon>
        <taxon>Betaproteobacteria</taxon>
        <taxon>Burkholderiales</taxon>
        <taxon>Oxalobacteraceae</taxon>
        <taxon>Herbaspirillum</taxon>
    </lineage>
</organism>
<dbReference type="Proteomes" id="UP001246576">
    <property type="component" value="Unassembled WGS sequence"/>
</dbReference>
<feature type="transmembrane region" description="Helical" evidence="1">
    <location>
        <begin position="498"/>
        <end position="516"/>
    </location>
</feature>
<evidence type="ECO:0000313" key="2">
    <source>
        <dbReference type="EMBL" id="MDR9849751.1"/>
    </source>
</evidence>
<feature type="transmembrane region" description="Helical" evidence="1">
    <location>
        <begin position="156"/>
        <end position="177"/>
    </location>
</feature>
<protein>
    <recommendedName>
        <fullName evidence="4">Glycosyltransferase RgtA/B/C/D-like domain-containing protein</fullName>
    </recommendedName>
</protein>
<feature type="transmembrane region" description="Helical" evidence="1">
    <location>
        <begin position="523"/>
        <end position="540"/>
    </location>
</feature>
<feature type="transmembrane region" description="Helical" evidence="1">
    <location>
        <begin position="198"/>
        <end position="216"/>
    </location>
</feature>
<evidence type="ECO:0008006" key="4">
    <source>
        <dbReference type="Google" id="ProtNLM"/>
    </source>
</evidence>
<feature type="transmembrane region" description="Helical" evidence="1">
    <location>
        <begin position="546"/>
        <end position="569"/>
    </location>
</feature>